<name>X6P5R8_RETFI</name>
<dbReference type="Proteomes" id="UP000023152">
    <property type="component" value="Unassembled WGS sequence"/>
</dbReference>
<comment type="caution">
    <text evidence="2">The sequence shown here is derived from an EMBL/GenBank/DDBJ whole genome shotgun (WGS) entry which is preliminary data.</text>
</comment>
<evidence type="ECO:0000313" key="3">
    <source>
        <dbReference type="Proteomes" id="UP000023152"/>
    </source>
</evidence>
<feature type="region of interest" description="Disordered" evidence="1">
    <location>
        <begin position="16"/>
        <end position="67"/>
    </location>
</feature>
<organism evidence="2 3">
    <name type="scientific">Reticulomyxa filosa</name>
    <dbReference type="NCBI Taxonomy" id="46433"/>
    <lineage>
        <taxon>Eukaryota</taxon>
        <taxon>Sar</taxon>
        <taxon>Rhizaria</taxon>
        <taxon>Retaria</taxon>
        <taxon>Foraminifera</taxon>
        <taxon>Monothalamids</taxon>
        <taxon>Reticulomyxidae</taxon>
        <taxon>Reticulomyxa</taxon>
    </lineage>
</organism>
<dbReference type="AlphaFoldDB" id="X6P5R8"/>
<reference evidence="2 3" key="1">
    <citation type="journal article" date="2013" name="Curr. Biol.">
        <title>The Genome of the Foraminiferan Reticulomyxa filosa.</title>
        <authorList>
            <person name="Glockner G."/>
            <person name="Hulsmann N."/>
            <person name="Schleicher M."/>
            <person name="Noegel A.A."/>
            <person name="Eichinger L."/>
            <person name="Gallinger C."/>
            <person name="Pawlowski J."/>
            <person name="Sierra R."/>
            <person name="Euteneuer U."/>
            <person name="Pillet L."/>
            <person name="Moustafa A."/>
            <person name="Platzer M."/>
            <person name="Groth M."/>
            <person name="Szafranski K."/>
            <person name="Schliwa M."/>
        </authorList>
    </citation>
    <scope>NUCLEOTIDE SEQUENCE [LARGE SCALE GENOMIC DNA]</scope>
</reference>
<protein>
    <submittedName>
        <fullName evidence="2">Uncharacterized protein</fullName>
    </submittedName>
</protein>
<dbReference type="EMBL" id="ASPP01003800">
    <property type="protein sequence ID" value="ETO32952.1"/>
    <property type="molecule type" value="Genomic_DNA"/>
</dbReference>
<keyword evidence="3" id="KW-1185">Reference proteome</keyword>
<feature type="compositionally biased region" description="Basic residues" evidence="1">
    <location>
        <begin position="55"/>
        <end position="65"/>
    </location>
</feature>
<accession>X6P5R8</accession>
<evidence type="ECO:0000313" key="2">
    <source>
        <dbReference type="EMBL" id="ETO32952.1"/>
    </source>
</evidence>
<gene>
    <name evidence="2" type="ORF">RFI_04153</name>
</gene>
<sequence>MSEIDEYDDMLMQMLNKDVTGETVKQTTEKPTEKTEERKSATNEPDVKTEEVSFKRTKKKKRHNSKKVELHDIAEQAELGVGMLDHVKDVLDKFGKHQMNDINRLLDGFEKYSLQDMTKQSHSGARHFTQCCHLIFQLITETLRAQCRLGEFLTNKIVPTLHKYVQVLCFFESTLNYSSNFFFSYYILQI</sequence>
<feature type="compositionally biased region" description="Basic and acidic residues" evidence="1">
    <location>
        <begin position="27"/>
        <end position="54"/>
    </location>
</feature>
<proteinExistence type="predicted"/>
<evidence type="ECO:0000256" key="1">
    <source>
        <dbReference type="SAM" id="MobiDB-lite"/>
    </source>
</evidence>